<evidence type="ECO:0000259" key="11">
    <source>
        <dbReference type="Pfam" id="PF00127"/>
    </source>
</evidence>
<evidence type="ECO:0000256" key="3">
    <source>
        <dbReference type="ARBA" id="ARBA00022448"/>
    </source>
</evidence>
<dbReference type="Pfam" id="PF00127">
    <property type="entry name" value="Copper-bind"/>
    <property type="match status" value="1"/>
</dbReference>
<name>A0A317PLV1_9HYPH</name>
<comment type="cofactor">
    <cofactor evidence="9">
        <name>Cu cation</name>
        <dbReference type="ChEBI" id="CHEBI:23378"/>
    </cofactor>
    <text evidence="9">Binds 1 copper ion per subunit.</text>
</comment>
<dbReference type="Proteomes" id="UP000246352">
    <property type="component" value="Unassembled WGS sequence"/>
</dbReference>
<keyword evidence="4 9" id="KW-0479">Metal-binding</keyword>
<comment type="subcellular location">
    <subcellularLocation>
        <location evidence="1">Periplasm</location>
    </subcellularLocation>
</comment>
<evidence type="ECO:0000256" key="2">
    <source>
        <dbReference type="ARBA" id="ARBA00016984"/>
    </source>
</evidence>
<dbReference type="RefSeq" id="WP_110032783.1">
    <property type="nucleotide sequence ID" value="NZ_QGTR01000003.1"/>
</dbReference>
<dbReference type="SUPFAM" id="SSF49503">
    <property type="entry name" value="Cupredoxins"/>
    <property type="match status" value="1"/>
</dbReference>
<dbReference type="InterPro" id="IPR012745">
    <property type="entry name" value="Pseudoazurin"/>
</dbReference>
<feature type="chain" id="PRO_5016392123" description="Pseudoazurin" evidence="10">
    <location>
        <begin position="28"/>
        <end position="152"/>
    </location>
</feature>
<sequence>MRNFLPMASLLAASLCVAALFSGPVRAEDHEIRMLNSGAKGAMVFEPDFLRIAPGDSVRFVPTDKGHNVETVKGMMPEGAGAIKGKFNKEVLVTFDHDGVYGFKCAPHYAMGMVALVEVGTPVNLEEARAVKQTGKAKSRFAEAFATLDAAN</sequence>
<evidence type="ECO:0000256" key="9">
    <source>
        <dbReference type="PIRSR" id="PIRSR602386-1"/>
    </source>
</evidence>
<dbReference type="CDD" id="cd04218">
    <property type="entry name" value="Pseudoazurin"/>
    <property type="match status" value="1"/>
</dbReference>
<feature type="binding site" evidence="9">
    <location>
        <position position="105"/>
    </location>
    <ligand>
        <name>Cu cation</name>
        <dbReference type="ChEBI" id="CHEBI:23378"/>
    </ligand>
</feature>
<gene>
    <name evidence="12" type="ORF">DFR52_103792</name>
</gene>
<proteinExistence type="predicted"/>
<dbReference type="OrthoDB" id="7510199at2"/>
<dbReference type="InterPro" id="IPR000923">
    <property type="entry name" value="BlueCu_1"/>
</dbReference>
<organism evidence="12 13">
    <name type="scientific">Hoeflea marina</name>
    <dbReference type="NCBI Taxonomy" id="274592"/>
    <lineage>
        <taxon>Bacteria</taxon>
        <taxon>Pseudomonadati</taxon>
        <taxon>Pseudomonadota</taxon>
        <taxon>Alphaproteobacteria</taxon>
        <taxon>Hyphomicrobiales</taxon>
        <taxon>Rhizobiaceae</taxon>
        <taxon>Hoeflea</taxon>
    </lineage>
</organism>
<dbReference type="InterPro" id="IPR008972">
    <property type="entry name" value="Cupredoxin"/>
</dbReference>
<dbReference type="InterPro" id="IPR001235">
    <property type="entry name" value="Copper_blue_Plastocyanin"/>
</dbReference>
<comment type="caution">
    <text evidence="12">The sequence shown here is derived from an EMBL/GenBank/DDBJ whole genome shotgun (WGS) entry which is preliminary data.</text>
</comment>
<dbReference type="AlphaFoldDB" id="A0A317PLV1"/>
<dbReference type="GO" id="GO:0042597">
    <property type="term" value="C:periplasmic space"/>
    <property type="evidence" value="ECO:0007669"/>
    <property type="project" value="UniProtKB-SubCell"/>
</dbReference>
<feature type="binding site" evidence="9">
    <location>
        <position position="67"/>
    </location>
    <ligand>
        <name>Cu cation</name>
        <dbReference type="ChEBI" id="CHEBI:23378"/>
    </ligand>
</feature>
<evidence type="ECO:0000256" key="8">
    <source>
        <dbReference type="NCBIfam" id="TIGR02375"/>
    </source>
</evidence>
<feature type="signal peptide" evidence="10">
    <location>
        <begin position="1"/>
        <end position="27"/>
    </location>
</feature>
<dbReference type="GO" id="GO:0009055">
    <property type="term" value="F:electron transfer activity"/>
    <property type="evidence" value="ECO:0007669"/>
    <property type="project" value="InterPro"/>
</dbReference>
<accession>A0A317PLV1</accession>
<protein>
    <recommendedName>
        <fullName evidence="2 8">Pseudoazurin</fullName>
    </recommendedName>
</protein>
<evidence type="ECO:0000256" key="7">
    <source>
        <dbReference type="ARBA" id="ARBA00023008"/>
    </source>
</evidence>
<dbReference type="PRINTS" id="PR00155">
    <property type="entry name" value="AMICYANIN"/>
</dbReference>
<reference evidence="12 13" key="1">
    <citation type="submission" date="2018-05" db="EMBL/GenBank/DDBJ databases">
        <title>Genomic Encyclopedia of Type Strains, Phase IV (KMG-IV): sequencing the most valuable type-strain genomes for metagenomic binning, comparative biology and taxonomic classification.</title>
        <authorList>
            <person name="Goeker M."/>
        </authorList>
    </citation>
    <scope>NUCLEOTIDE SEQUENCE [LARGE SCALE GENOMIC DNA]</scope>
    <source>
        <strain evidence="12 13">DSM 16791</strain>
    </source>
</reference>
<keyword evidence="3" id="KW-0813">Transport</keyword>
<dbReference type="EMBL" id="QGTR01000003">
    <property type="protein sequence ID" value="PWW00585.1"/>
    <property type="molecule type" value="Genomic_DNA"/>
</dbReference>
<evidence type="ECO:0000256" key="4">
    <source>
        <dbReference type="ARBA" id="ARBA00022723"/>
    </source>
</evidence>
<dbReference type="InterPro" id="IPR028871">
    <property type="entry name" value="BlueCu_1_BS"/>
</dbReference>
<keyword evidence="13" id="KW-1185">Reference proteome</keyword>
<evidence type="ECO:0000313" key="13">
    <source>
        <dbReference type="Proteomes" id="UP000246352"/>
    </source>
</evidence>
<keyword evidence="10" id="KW-0732">Signal</keyword>
<dbReference type="NCBIfam" id="TIGR02375">
    <property type="entry name" value="pseudoazurin"/>
    <property type="match status" value="1"/>
</dbReference>
<dbReference type="Gene3D" id="2.60.40.420">
    <property type="entry name" value="Cupredoxins - blue copper proteins"/>
    <property type="match status" value="1"/>
</dbReference>
<evidence type="ECO:0000256" key="10">
    <source>
        <dbReference type="SAM" id="SignalP"/>
    </source>
</evidence>
<keyword evidence="5" id="KW-0574">Periplasm</keyword>
<dbReference type="GO" id="GO:0005507">
    <property type="term" value="F:copper ion binding"/>
    <property type="evidence" value="ECO:0007669"/>
    <property type="project" value="UniProtKB-UniRule"/>
</dbReference>
<keyword evidence="6" id="KW-0249">Electron transport</keyword>
<dbReference type="InterPro" id="IPR002386">
    <property type="entry name" value="Amicyanin/Pseudoazurin"/>
</dbReference>
<dbReference type="PRINTS" id="PR00156">
    <property type="entry name" value="COPPERBLUE"/>
</dbReference>
<evidence type="ECO:0000313" key="12">
    <source>
        <dbReference type="EMBL" id="PWW00585.1"/>
    </source>
</evidence>
<dbReference type="PROSITE" id="PS00196">
    <property type="entry name" value="COPPER_BLUE"/>
    <property type="match status" value="1"/>
</dbReference>
<evidence type="ECO:0000256" key="6">
    <source>
        <dbReference type="ARBA" id="ARBA00022982"/>
    </source>
</evidence>
<feature type="binding site" evidence="9">
    <location>
        <position position="108"/>
    </location>
    <ligand>
        <name>Cu cation</name>
        <dbReference type="ChEBI" id="CHEBI:23378"/>
    </ligand>
</feature>
<keyword evidence="7 9" id="KW-0186">Copper</keyword>
<feature type="domain" description="Blue (type 1) copper" evidence="11">
    <location>
        <begin position="34"/>
        <end position="119"/>
    </location>
</feature>
<feature type="binding site" evidence="9">
    <location>
        <position position="113"/>
    </location>
    <ligand>
        <name>Cu cation</name>
        <dbReference type="ChEBI" id="CHEBI:23378"/>
    </ligand>
</feature>
<evidence type="ECO:0000256" key="5">
    <source>
        <dbReference type="ARBA" id="ARBA00022764"/>
    </source>
</evidence>
<evidence type="ECO:0000256" key="1">
    <source>
        <dbReference type="ARBA" id="ARBA00004418"/>
    </source>
</evidence>